<gene>
    <name evidence="1" type="ORF">NIDE3212</name>
</gene>
<protein>
    <submittedName>
        <fullName evidence="1">Uncharacterized protein</fullName>
    </submittedName>
</protein>
<keyword evidence="2" id="KW-1185">Reference proteome</keyword>
<name>D8PI18_9BACT</name>
<dbReference type="HOGENOM" id="CLU_2492111_0_0_0"/>
<reference evidence="1 2" key="1">
    <citation type="journal article" date="2010" name="Proc. Natl. Acad. Sci. U.S.A.">
        <title>A Nitrospira metagenome illuminates the physiology and evolution of globally important nitrite-oxidizing bacteria.</title>
        <authorList>
            <person name="Lucker S."/>
            <person name="Wagner M."/>
            <person name="Maixner F."/>
            <person name="Pelletier E."/>
            <person name="Koch H."/>
            <person name="Vacherie B."/>
            <person name="Rattei T."/>
            <person name="Sinninghe Damste J."/>
            <person name="Spieck E."/>
            <person name="Le Paslier D."/>
            <person name="Daims H."/>
        </authorList>
    </citation>
    <scope>NUCLEOTIDE SEQUENCE [LARGE SCALE GENOMIC DNA]</scope>
</reference>
<evidence type="ECO:0000313" key="1">
    <source>
        <dbReference type="EMBL" id="CBK42905.1"/>
    </source>
</evidence>
<dbReference type="AlphaFoldDB" id="D8PI18"/>
<dbReference type="Proteomes" id="UP000001660">
    <property type="component" value="Chromosome"/>
</dbReference>
<dbReference type="KEGG" id="nde:NIDE3212"/>
<dbReference type="EMBL" id="FP929003">
    <property type="protein sequence ID" value="CBK42905.1"/>
    <property type="molecule type" value="Genomic_DNA"/>
</dbReference>
<organism evidence="1 2">
    <name type="scientific">Nitrospira defluvii</name>
    <dbReference type="NCBI Taxonomy" id="330214"/>
    <lineage>
        <taxon>Bacteria</taxon>
        <taxon>Pseudomonadati</taxon>
        <taxon>Nitrospirota</taxon>
        <taxon>Nitrospiria</taxon>
        <taxon>Nitrospirales</taxon>
        <taxon>Nitrospiraceae</taxon>
        <taxon>Nitrospira</taxon>
    </lineage>
</organism>
<proteinExistence type="predicted"/>
<accession>D8PI18</accession>
<sequence length="86" mass="9697">MVRRCRVPTPAQFFHWFIGFSALSTTQGSRAIQTGIIPLELRKTQSLDQRIGWAPDTFAASIEAVRTSHDRCTSVWPNNSCTVRMS</sequence>
<evidence type="ECO:0000313" key="2">
    <source>
        <dbReference type="Proteomes" id="UP000001660"/>
    </source>
</evidence>